<dbReference type="PROSITE" id="PS50928">
    <property type="entry name" value="ABC_TM1"/>
    <property type="match status" value="1"/>
</dbReference>
<dbReference type="PANTHER" id="PTHR42929:SF5">
    <property type="entry name" value="ABC TRANSPORTER PERMEASE PROTEIN"/>
    <property type="match status" value="1"/>
</dbReference>
<gene>
    <name evidence="10" type="ORF">CAL23_01320</name>
</gene>
<keyword evidence="4" id="KW-1003">Cell membrane</keyword>
<dbReference type="CDD" id="cd06261">
    <property type="entry name" value="TM_PBP2"/>
    <property type="match status" value="1"/>
</dbReference>
<evidence type="ECO:0000256" key="2">
    <source>
        <dbReference type="ARBA" id="ARBA00007069"/>
    </source>
</evidence>
<feature type="transmembrane region" description="Helical" evidence="8">
    <location>
        <begin position="247"/>
        <end position="271"/>
    </location>
</feature>
<dbReference type="InterPro" id="IPR000515">
    <property type="entry name" value="MetI-like"/>
</dbReference>
<dbReference type="SUPFAM" id="SSF161098">
    <property type="entry name" value="MetI-like"/>
    <property type="match status" value="1"/>
</dbReference>
<dbReference type="Gene3D" id="1.10.3720.10">
    <property type="entry name" value="MetI-like"/>
    <property type="match status" value="1"/>
</dbReference>
<protein>
    <recommendedName>
        <fullName evidence="9">ABC transmembrane type-1 domain-containing protein</fullName>
    </recommendedName>
</protein>
<name>A0ABX4FDX3_9BORD</name>
<keyword evidence="11" id="KW-1185">Reference proteome</keyword>
<organism evidence="10 11">
    <name type="scientific">Bordetella genomosp. 6</name>
    <dbReference type="NCBI Taxonomy" id="463024"/>
    <lineage>
        <taxon>Bacteria</taxon>
        <taxon>Pseudomonadati</taxon>
        <taxon>Pseudomonadota</taxon>
        <taxon>Betaproteobacteria</taxon>
        <taxon>Burkholderiales</taxon>
        <taxon>Alcaligenaceae</taxon>
        <taxon>Bordetella</taxon>
    </lineage>
</organism>
<comment type="caution">
    <text evidence="10">The sequence shown here is derived from an EMBL/GenBank/DDBJ whole genome shotgun (WGS) entry which is preliminary data.</text>
</comment>
<evidence type="ECO:0000259" key="9">
    <source>
        <dbReference type="PROSITE" id="PS50928"/>
    </source>
</evidence>
<feature type="domain" description="ABC transmembrane type-1" evidence="9">
    <location>
        <begin position="60"/>
        <end position="268"/>
    </location>
</feature>
<reference evidence="10 11" key="1">
    <citation type="submission" date="2017-05" db="EMBL/GenBank/DDBJ databases">
        <title>Complete and WGS of Bordetella genogroups.</title>
        <authorList>
            <person name="Spilker T."/>
            <person name="Lipuma J."/>
        </authorList>
    </citation>
    <scope>NUCLEOTIDE SEQUENCE [LARGE SCALE GENOMIC DNA]</scope>
    <source>
        <strain evidence="10 11">AU3139</strain>
    </source>
</reference>
<evidence type="ECO:0000256" key="5">
    <source>
        <dbReference type="ARBA" id="ARBA00022692"/>
    </source>
</evidence>
<evidence type="ECO:0000256" key="3">
    <source>
        <dbReference type="ARBA" id="ARBA00022448"/>
    </source>
</evidence>
<sequence>MHLSRLHIFCLLLIPVTCLFAFCVVPLGVAGLSSFVSDTGQFSLQTYWEILSTEIYRSTLWATLLISAVVTAIALPFGFLIAYYTVMVVRGRLTRRLIYIAVILPLFTSNIVRAFGFMVLLGRNGFVNNTLLWLGVIDKPLRILYSDVAVVIGLTYIFVPFMVLSIASALQGIDRSLLQASSDLGGGPWATFRKVVLPLSLPGVLAGSVIVFTLSVSAFVTPSVMLGGRGKVMSMLIYEQYVSFMNFPFGAALAITLMFAAFVVVALYSYVFERKLQWSRT</sequence>
<comment type="similarity">
    <text evidence="2">Belongs to the binding-protein-dependent transport system permease family. CysTW subfamily.</text>
</comment>
<feature type="transmembrane region" description="Helical" evidence="8">
    <location>
        <begin position="59"/>
        <end position="85"/>
    </location>
</feature>
<dbReference type="Pfam" id="PF00528">
    <property type="entry name" value="BPD_transp_1"/>
    <property type="match status" value="1"/>
</dbReference>
<keyword evidence="3 8" id="KW-0813">Transport</keyword>
<keyword evidence="7 8" id="KW-0472">Membrane</keyword>
<evidence type="ECO:0000256" key="4">
    <source>
        <dbReference type="ARBA" id="ARBA00022475"/>
    </source>
</evidence>
<evidence type="ECO:0000256" key="8">
    <source>
        <dbReference type="RuleBase" id="RU363032"/>
    </source>
</evidence>
<evidence type="ECO:0000313" key="10">
    <source>
        <dbReference type="EMBL" id="OZI80401.1"/>
    </source>
</evidence>
<proteinExistence type="inferred from homology"/>
<dbReference type="RefSeq" id="WP_033468439.1">
    <property type="nucleotide sequence ID" value="NZ_NEVV01000001.1"/>
</dbReference>
<dbReference type="EMBL" id="NEVV01000001">
    <property type="protein sequence ID" value="OZI80401.1"/>
    <property type="molecule type" value="Genomic_DNA"/>
</dbReference>
<feature type="transmembrane region" description="Helical" evidence="8">
    <location>
        <begin position="143"/>
        <end position="167"/>
    </location>
</feature>
<comment type="subcellular location">
    <subcellularLocation>
        <location evidence="1 8">Cell membrane</location>
        <topology evidence="1 8">Multi-pass membrane protein</topology>
    </subcellularLocation>
</comment>
<dbReference type="Proteomes" id="UP000216524">
    <property type="component" value="Unassembled WGS sequence"/>
</dbReference>
<evidence type="ECO:0000256" key="6">
    <source>
        <dbReference type="ARBA" id="ARBA00022989"/>
    </source>
</evidence>
<accession>A0ABX4FDX3</accession>
<feature type="transmembrane region" description="Helical" evidence="8">
    <location>
        <begin position="97"/>
        <end position="123"/>
    </location>
</feature>
<feature type="transmembrane region" description="Helical" evidence="8">
    <location>
        <begin position="203"/>
        <end position="227"/>
    </location>
</feature>
<dbReference type="InterPro" id="IPR035906">
    <property type="entry name" value="MetI-like_sf"/>
</dbReference>
<dbReference type="PANTHER" id="PTHR42929">
    <property type="entry name" value="INNER MEMBRANE ABC TRANSPORTER PERMEASE PROTEIN YDCU-RELATED-RELATED"/>
    <property type="match status" value="1"/>
</dbReference>
<evidence type="ECO:0000256" key="1">
    <source>
        <dbReference type="ARBA" id="ARBA00004651"/>
    </source>
</evidence>
<evidence type="ECO:0000256" key="7">
    <source>
        <dbReference type="ARBA" id="ARBA00023136"/>
    </source>
</evidence>
<keyword evidence="5 8" id="KW-0812">Transmembrane</keyword>
<keyword evidence="6 8" id="KW-1133">Transmembrane helix</keyword>
<evidence type="ECO:0000313" key="11">
    <source>
        <dbReference type="Proteomes" id="UP000216524"/>
    </source>
</evidence>